<feature type="region of interest" description="Disordered" evidence="1">
    <location>
        <begin position="74"/>
        <end position="99"/>
    </location>
</feature>
<gene>
    <name evidence="2" type="ORF">CSSPTR1EN2_LOCUS3095</name>
</gene>
<evidence type="ECO:0000313" key="2">
    <source>
        <dbReference type="EMBL" id="CAK9195705.1"/>
    </source>
</evidence>
<name>A0ABP0TFZ6_9BRYO</name>
<proteinExistence type="predicted"/>
<evidence type="ECO:0000313" key="3">
    <source>
        <dbReference type="Proteomes" id="UP001497512"/>
    </source>
</evidence>
<sequence>MAGSISRMLRVALNRHPLQTRAQCSSVAWLLPFRHWSQYHSPLHNNAPRRTPGAQFHGKTWNCTCPSSSLVGQPLGRGQGRYPPRMLPRALQSPPSAPPTNVWRRDCLLYDSTGPVVVWPG</sequence>
<dbReference type="EMBL" id="OZ019903">
    <property type="protein sequence ID" value="CAK9195705.1"/>
    <property type="molecule type" value="Genomic_DNA"/>
</dbReference>
<keyword evidence="3" id="KW-1185">Reference proteome</keyword>
<accession>A0ABP0TFZ6</accession>
<organism evidence="2 3">
    <name type="scientific">Sphagnum troendelagicum</name>
    <dbReference type="NCBI Taxonomy" id="128251"/>
    <lineage>
        <taxon>Eukaryota</taxon>
        <taxon>Viridiplantae</taxon>
        <taxon>Streptophyta</taxon>
        <taxon>Embryophyta</taxon>
        <taxon>Bryophyta</taxon>
        <taxon>Sphagnophytina</taxon>
        <taxon>Sphagnopsida</taxon>
        <taxon>Sphagnales</taxon>
        <taxon>Sphagnaceae</taxon>
        <taxon>Sphagnum</taxon>
    </lineage>
</organism>
<evidence type="ECO:0000256" key="1">
    <source>
        <dbReference type="SAM" id="MobiDB-lite"/>
    </source>
</evidence>
<protein>
    <submittedName>
        <fullName evidence="2">Uncharacterized protein</fullName>
    </submittedName>
</protein>
<reference evidence="2" key="1">
    <citation type="submission" date="2024-02" db="EMBL/GenBank/DDBJ databases">
        <authorList>
            <consortium name="ELIXIR-Norway"/>
            <consortium name="Elixir Norway"/>
        </authorList>
    </citation>
    <scope>NUCLEOTIDE SEQUENCE</scope>
</reference>
<dbReference type="Proteomes" id="UP001497512">
    <property type="component" value="Chromosome 11"/>
</dbReference>